<dbReference type="EMBL" id="CP033169">
    <property type="protein sequence ID" value="AYO30006.1"/>
    <property type="molecule type" value="Genomic_DNA"/>
</dbReference>
<evidence type="ECO:0000313" key="2">
    <source>
        <dbReference type="Proteomes" id="UP000280960"/>
    </source>
</evidence>
<reference evidence="1 2" key="1">
    <citation type="submission" date="2018-10" db="EMBL/GenBank/DDBJ databases">
        <authorList>
            <person name="Zhang X."/>
        </authorList>
    </citation>
    <scope>NUCLEOTIDE SEQUENCE [LARGE SCALE GENOMIC DNA]</scope>
    <source>
        <strain evidence="1 2">SK-G1</strain>
    </source>
</reference>
<keyword evidence="2" id="KW-1185">Reference proteome</keyword>
<dbReference type="AlphaFoldDB" id="A0A3G2R3J5"/>
<gene>
    <name evidence="1" type="ORF">D2962_04740</name>
</gene>
<name>A0A3G2R3J5_9FIRM</name>
<accession>A0A3G2R3J5</accession>
<sequence>MGSNSNGGDLLPINPSIGAPARYLFGMARDGVLSPIFAKLHEKYKARM</sequence>
<proteinExistence type="predicted"/>
<organism evidence="1 2">
    <name type="scientific">Biomaibacter acetigenes</name>
    <dbReference type="NCBI Taxonomy" id="2316383"/>
    <lineage>
        <taxon>Bacteria</taxon>
        <taxon>Bacillati</taxon>
        <taxon>Bacillota</taxon>
        <taxon>Clostridia</taxon>
        <taxon>Thermosediminibacterales</taxon>
        <taxon>Tepidanaerobacteraceae</taxon>
        <taxon>Biomaibacter</taxon>
    </lineage>
</organism>
<protein>
    <submittedName>
        <fullName evidence="1">APC family permease</fullName>
    </submittedName>
</protein>
<evidence type="ECO:0000313" key="1">
    <source>
        <dbReference type="EMBL" id="AYO30006.1"/>
    </source>
</evidence>
<dbReference type="RefSeq" id="WP_120766486.1">
    <property type="nucleotide sequence ID" value="NZ_CP033169.1"/>
</dbReference>
<dbReference type="KEGG" id="bacg:D2962_04740"/>
<dbReference type="Proteomes" id="UP000280960">
    <property type="component" value="Chromosome"/>
</dbReference>